<dbReference type="Proteomes" id="UP000799118">
    <property type="component" value="Unassembled WGS sequence"/>
</dbReference>
<reference evidence="1" key="1">
    <citation type="journal article" date="2019" name="Environ. Microbiol.">
        <title>Fungal ecological strategies reflected in gene transcription - a case study of two litter decomposers.</title>
        <authorList>
            <person name="Barbi F."/>
            <person name="Kohler A."/>
            <person name="Barry K."/>
            <person name="Baskaran P."/>
            <person name="Daum C."/>
            <person name="Fauchery L."/>
            <person name="Ihrmark K."/>
            <person name="Kuo A."/>
            <person name="LaButti K."/>
            <person name="Lipzen A."/>
            <person name="Morin E."/>
            <person name="Grigoriev I.V."/>
            <person name="Henrissat B."/>
            <person name="Lindahl B."/>
            <person name="Martin F."/>
        </authorList>
    </citation>
    <scope>NUCLEOTIDE SEQUENCE</scope>
    <source>
        <strain evidence="1">JB14</strain>
    </source>
</reference>
<evidence type="ECO:0000313" key="2">
    <source>
        <dbReference type="Proteomes" id="UP000799118"/>
    </source>
</evidence>
<protein>
    <submittedName>
        <fullName evidence="1">Uncharacterized protein</fullName>
    </submittedName>
</protein>
<sequence>MKVPRDLFASLSLLNLTHFSRLGQLPSIHTEPVYPTSGQSPENEFIRTYSCNARAFPTSSEPGRKMRLNIDLDIRGLPSEWDSWSAIDTLLQKSEFALIETVDIRIFRRRAIDPVPIVGLLTEKLLLLEMSGKLIARIID</sequence>
<dbReference type="EMBL" id="ML769480">
    <property type="protein sequence ID" value="KAE9398596.1"/>
    <property type="molecule type" value="Genomic_DNA"/>
</dbReference>
<accession>A0A6A4HKH6</accession>
<gene>
    <name evidence="1" type="ORF">BT96DRAFT_920700</name>
</gene>
<dbReference type="AlphaFoldDB" id="A0A6A4HKH6"/>
<evidence type="ECO:0000313" key="1">
    <source>
        <dbReference type="EMBL" id="KAE9398596.1"/>
    </source>
</evidence>
<organism evidence="1 2">
    <name type="scientific">Gymnopus androsaceus JB14</name>
    <dbReference type="NCBI Taxonomy" id="1447944"/>
    <lineage>
        <taxon>Eukaryota</taxon>
        <taxon>Fungi</taxon>
        <taxon>Dikarya</taxon>
        <taxon>Basidiomycota</taxon>
        <taxon>Agaricomycotina</taxon>
        <taxon>Agaricomycetes</taxon>
        <taxon>Agaricomycetidae</taxon>
        <taxon>Agaricales</taxon>
        <taxon>Marasmiineae</taxon>
        <taxon>Omphalotaceae</taxon>
        <taxon>Gymnopus</taxon>
    </lineage>
</organism>
<proteinExistence type="predicted"/>
<keyword evidence="2" id="KW-1185">Reference proteome</keyword>
<feature type="non-terminal residue" evidence="1">
    <location>
        <position position="140"/>
    </location>
</feature>
<name>A0A6A4HKH6_9AGAR</name>